<dbReference type="PROSITE" id="PS50011">
    <property type="entry name" value="PROTEIN_KINASE_DOM"/>
    <property type="match status" value="1"/>
</dbReference>
<dbReference type="GO" id="GO:0004674">
    <property type="term" value="F:protein serine/threonine kinase activity"/>
    <property type="evidence" value="ECO:0007669"/>
    <property type="project" value="TreeGrafter"/>
</dbReference>
<name>H0ETF1_GLAL7</name>
<dbReference type="SUPFAM" id="SSF56112">
    <property type="entry name" value="Protein kinase-like (PK-like)"/>
    <property type="match status" value="1"/>
</dbReference>
<evidence type="ECO:0000259" key="1">
    <source>
        <dbReference type="PROSITE" id="PS50011"/>
    </source>
</evidence>
<dbReference type="InterPro" id="IPR011009">
    <property type="entry name" value="Kinase-like_dom_sf"/>
</dbReference>
<dbReference type="Gene3D" id="1.10.510.10">
    <property type="entry name" value="Transferase(Phosphotransferase) domain 1"/>
    <property type="match status" value="2"/>
</dbReference>
<proteinExistence type="predicted"/>
<keyword evidence="2" id="KW-0418">Kinase</keyword>
<dbReference type="Pfam" id="PF00069">
    <property type="entry name" value="Pkinase"/>
    <property type="match status" value="1"/>
</dbReference>
<keyword evidence="2" id="KW-0808">Transferase</keyword>
<dbReference type="Gene3D" id="3.30.200.20">
    <property type="entry name" value="Phosphorylase Kinase, domain 1"/>
    <property type="match status" value="1"/>
</dbReference>
<dbReference type="CDD" id="cd00180">
    <property type="entry name" value="PKc"/>
    <property type="match status" value="1"/>
</dbReference>
<keyword evidence="3" id="KW-1185">Reference proteome</keyword>
<dbReference type="Proteomes" id="UP000005446">
    <property type="component" value="Unassembled WGS sequence"/>
</dbReference>
<dbReference type="EMBL" id="AGUE01000161">
    <property type="protein sequence ID" value="EHK98246.1"/>
    <property type="molecule type" value="Genomic_DNA"/>
</dbReference>
<dbReference type="PANTHER" id="PTHR44167">
    <property type="entry name" value="OVARIAN-SPECIFIC SERINE/THREONINE-PROTEIN KINASE LOK-RELATED"/>
    <property type="match status" value="1"/>
</dbReference>
<dbReference type="OrthoDB" id="5979581at2759"/>
<protein>
    <submittedName>
        <fullName evidence="2">Putative Mitogen-activated protein kinase 12</fullName>
    </submittedName>
</protein>
<organism evidence="2 3">
    <name type="scientific">Glarea lozoyensis (strain ATCC 74030 / MF5533)</name>
    <dbReference type="NCBI Taxonomy" id="1104152"/>
    <lineage>
        <taxon>Eukaryota</taxon>
        <taxon>Fungi</taxon>
        <taxon>Dikarya</taxon>
        <taxon>Ascomycota</taxon>
        <taxon>Pezizomycotina</taxon>
        <taxon>Leotiomycetes</taxon>
        <taxon>Helotiales</taxon>
        <taxon>Helotiaceae</taxon>
        <taxon>Glarea</taxon>
    </lineage>
</organism>
<dbReference type="SMART" id="SM00220">
    <property type="entry name" value="S_TKc"/>
    <property type="match status" value="1"/>
</dbReference>
<evidence type="ECO:0000313" key="3">
    <source>
        <dbReference type="Proteomes" id="UP000005446"/>
    </source>
</evidence>
<dbReference type="AlphaFoldDB" id="H0ETF1"/>
<feature type="domain" description="Protein kinase" evidence="1">
    <location>
        <begin position="81"/>
        <end position="323"/>
    </location>
</feature>
<dbReference type="InParanoid" id="H0ETF1"/>
<dbReference type="HOGENOM" id="CLU_860672_0_0_1"/>
<sequence length="323" mass="36557">MGGTTLDPAQIQISSRALGEMVTEIELGDLQYSLEFTDIDQDIYRAQLQTLRASLDYEGFKPPETIDPTPSETDYIIMGKYIVRTSFAKGAFGFVCAAIDQRDGTPVAVKKIIATTSRSHGKVIQEVKTLRKLMQNSRPLVDYFSIDSKDDQGVHECFFICKPLFSKSLYAFIPPSTASMSTRLVLFTQMLQGLIWLHDRGCMHRDIKPQNILASIDPIQAVIIDFGCATWQETSYEHWVADVWSMGISALELLSTQKHTWTMMSEDIYNQVVRRMLASCRDEEAMWAFEIISGMLEMDSKKRIDKRVLEGRDITSYSGASKL</sequence>
<dbReference type="GO" id="GO:0005524">
    <property type="term" value="F:ATP binding"/>
    <property type="evidence" value="ECO:0007669"/>
    <property type="project" value="InterPro"/>
</dbReference>
<evidence type="ECO:0000313" key="2">
    <source>
        <dbReference type="EMBL" id="EHK98246.1"/>
    </source>
</evidence>
<reference evidence="2 3" key="1">
    <citation type="journal article" date="2012" name="Eukaryot. Cell">
        <title>Genome sequence of the fungus Glarea lozoyensis: the first genome sequence of a species from the Helotiaceae family.</title>
        <authorList>
            <person name="Youssar L."/>
            <person name="Gruening B.A."/>
            <person name="Erxleben A."/>
            <person name="Guenther S."/>
            <person name="Huettel W."/>
        </authorList>
    </citation>
    <scope>NUCLEOTIDE SEQUENCE [LARGE SCALE GENOMIC DNA]</scope>
    <source>
        <strain evidence="3">ATCC 74030 / MF5533</strain>
    </source>
</reference>
<comment type="caution">
    <text evidence="2">The sequence shown here is derived from an EMBL/GenBank/DDBJ whole genome shotgun (WGS) entry which is preliminary data.</text>
</comment>
<dbReference type="GO" id="GO:0005634">
    <property type="term" value="C:nucleus"/>
    <property type="evidence" value="ECO:0007669"/>
    <property type="project" value="TreeGrafter"/>
</dbReference>
<accession>H0ETF1</accession>
<dbReference type="GO" id="GO:0005737">
    <property type="term" value="C:cytoplasm"/>
    <property type="evidence" value="ECO:0007669"/>
    <property type="project" value="TreeGrafter"/>
</dbReference>
<dbReference type="PANTHER" id="PTHR44167:SF24">
    <property type="entry name" value="SERINE_THREONINE-PROTEIN KINASE CHK2"/>
    <property type="match status" value="1"/>
</dbReference>
<gene>
    <name evidence="2" type="ORF">M7I_6013</name>
</gene>
<dbReference type="GO" id="GO:0044773">
    <property type="term" value="P:mitotic DNA damage checkpoint signaling"/>
    <property type="evidence" value="ECO:0007669"/>
    <property type="project" value="TreeGrafter"/>
</dbReference>
<dbReference type="InterPro" id="IPR000719">
    <property type="entry name" value="Prot_kinase_dom"/>
</dbReference>